<dbReference type="InterPro" id="IPR001849">
    <property type="entry name" value="PH_domain"/>
</dbReference>
<evidence type="ECO:0000259" key="2">
    <source>
        <dbReference type="PROSITE" id="PS50010"/>
    </source>
</evidence>
<dbReference type="PANTHER" id="PTHR12673:SF159">
    <property type="entry name" value="LD03170P"/>
    <property type="match status" value="1"/>
</dbReference>
<proteinExistence type="predicted"/>
<feature type="domain" description="PH" evidence="1">
    <location>
        <begin position="273"/>
        <end position="371"/>
    </location>
</feature>
<feature type="domain" description="DH" evidence="2">
    <location>
        <begin position="67"/>
        <end position="243"/>
    </location>
</feature>
<dbReference type="Pfam" id="PF00621">
    <property type="entry name" value="RhoGEF"/>
    <property type="match status" value="1"/>
</dbReference>
<dbReference type="InterPro" id="IPR035899">
    <property type="entry name" value="DBL_dom_sf"/>
</dbReference>
<name>A0ABM1MKC8_NICVS</name>
<dbReference type="SMART" id="SM00233">
    <property type="entry name" value="PH"/>
    <property type="match status" value="1"/>
</dbReference>
<reference evidence="4" key="1">
    <citation type="submission" date="2025-08" db="UniProtKB">
        <authorList>
            <consortium name="RefSeq"/>
        </authorList>
    </citation>
    <scope>IDENTIFICATION</scope>
    <source>
        <tissue evidence="4">Whole Larva</tissue>
    </source>
</reference>
<dbReference type="Pfam" id="PF00169">
    <property type="entry name" value="PH"/>
    <property type="match status" value="1"/>
</dbReference>
<dbReference type="Proteomes" id="UP000695000">
    <property type="component" value="Unplaced"/>
</dbReference>
<dbReference type="CDD" id="cd00160">
    <property type="entry name" value="RhoGEF"/>
    <property type="match status" value="1"/>
</dbReference>
<dbReference type="InterPro" id="IPR051092">
    <property type="entry name" value="FYVE_RhoGEF_PH"/>
</dbReference>
<protein>
    <recommendedName>
        <fullName evidence="5">Rho guanine nucleotide exchange factor</fullName>
    </recommendedName>
</protein>
<accession>A0ABM1MKC8</accession>
<dbReference type="SUPFAM" id="SSF48065">
    <property type="entry name" value="DBL homology domain (DH-domain)"/>
    <property type="match status" value="1"/>
</dbReference>
<dbReference type="SUPFAM" id="SSF50729">
    <property type="entry name" value="PH domain-like"/>
    <property type="match status" value="1"/>
</dbReference>
<gene>
    <name evidence="4" type="primary">LOC108561548</name>
</gene>
<evidence type="ECO:0000259" key="1">
    <source>
        <dbReference type="PROSITE" id="PS50003"/>
    </source>
</evidence>
<keyword evidence="3" id="KW-1185">Reference proteome</keyword>
<dbReference type="GeneID" id="108561548"/>
<sequence length="529" mass="61099">MNDEVVNIRPCYVLLEQCTPKAQLALSAELRNVINERNILTSKSKEKFLSALDEINSTDIETRRKKRKHQAVQEILSSEMAYLKQLEIIMNFFMKPIQSKGIIGQEQFEILFGSIDNLYKVNGELLNELKNDLMSVSAAFFKLAPFFKMYSVYAYDYKNCLDTLKNLYETNKKFTGFLLNQESRPEVQSKLSSLLITPIQRIPRYCMLLKQVLDNTNCSEPDYDILKDSLKKLEAVARHINTLVEERENSQRLLELLRCMKNGKELVIQPGRKLIKEGILVQTIPKRNNTEKVYLVLMSDIIMLCHIRKTNLCMPNSLKCHSIYPLNKCKVTQNTKTKMFEITCHDESVVLHHQKVQDTDEWIDVINSSILKCIRNRNTLRKGSSSRRPAGKDNLRPYMDVGVSPGVSRIRKRRRTEENVEREDGKMIRYDDSCDGVNCLPIKLSCRKSIHKDGSDCEDRKDSLFPLRHHFSKEIDVVGVDEPDKETPEVDPSVFVFGNENVNSNRGFSFRLNSIFSGIKRAFGFKSDQ</sequence>
<dbReference type="PANTHER" id="PTHR12673">
    <property type="entry name" value="FACIOGENITAL DYSPLASIA PROTEIN"/>
    <property type="match status" value="1"/>
</dbReference>
<dbReference type="PROSITE" id="PS50010">
    <property type="entry name" value="DH_2"/>
    <property type="match status" value="1"/>
</dbReference>
<evidence type="ECO:0008006" key="5">
    <source>
        <dbReference type="Google" id="ProtNLM"/>
    </source>
</evidence>
<dbReference type="InterPro" id="IPR011993">
    <property type="entry name" value="PH-like_dom_sf"/>
</dbReference>
<dbReference type="RefSeq" id="XP_017775028.1">
    <property type="nucleotide sequence ID" value="XM_017919539.1"/>
</dbReference>
<dbReference type="PROSITE" id="PS50003">
    <property type="entry name" value="PH_DOMAIN"/>
    <property type="match status" value="1"/>
</dbReference>
<organism evidence="3 4">
    <name type="scientific">Nicrophorus vespilloides</name>
    <name type="common">Boreal carrion beetle</name>
    <dbReference type="NCBI Taxonomy" id="110193"/>
    <lineage>
        <taxon>Eukaryota</taxon>
        <taxon>Metazoa</taxon>
        <taxon>Ecdysozoa</taxon>
        <taxon>Arthropoda</taxon>
        <taxon>Hexapoda</taxon>
        <taxon>Insecta</taxon>
        <taxon>Pterygota</taxon>
        <taxon>Neoptera</taxon>
        <taxon>Endopterygota</taxon>
        <taxon>Coleoptera</taxon>
        <taxon>Polyphaga</taxon>
        <taxon>Staphyliniformia</taxon>
        <taxon>Silphidae</taxon>
        <taxon>Nicrophorinae</taxon>
        <taxon>Nicrophorus</taxon>
    </lineage>
</organism>
<dbReference type="Gene3D" id="2.30.29.30">
    <property type="entry name" value="Pleckstrin-homology domain (PH domain)/Phosphotyrosine-binding domain (PTB)"/>
    <property type="match status" value="1"/>
</dbReference>
<dbReference type="InterPro" id="IPR000219">
    <property type="entry name" value="DH_dom"/>
</dbReference>
<dbReference type="Gene3D" id="1.20.900.10">
    <property type="entry name" value="Dbl homology (DH) domain"/>
    <property type="match status" value="1"/>
</dbReference>
<dbReference type="SMART" id="SM00325">
    <property type="entry name" value="RhoGEF"/>
    <property type="match status" value="1"/>
</dbReference>
<evidence type="ECO:0000313" key="3">
    <source>
        <dbReference type="Proteomes" id="UP000695000"/>
    </source>
</evidence>
<evidence type="ECO:0000313" key="4">
    <source>
        <dbReference type="RefSeq" id="XP_017775028.1"/>
    </source>
</evidence>